<gene>
    <name evidence="2" type="ORF">PCL_08452</name>
</gene>
<dbReference type="AlphaFoldDB" id="A0A2U3DRP5"/>
<dbReference type="InterPro" id="IPR021833">
    <property type="entry name" value="DUF3425"/>
</dbReference>
<name>A0A2U3DRP5_PURLI</name>
<sequence>MDNEATFAIIGGGIAGTVQAICLAREFPSLRIYLFEKEGQLLDGTSGMNPGRPTLGFHYQHLDTATFCLDNTVKFTKFLYNLGCRDIFAKAPQGGVYVLMKGCVQVLGQSVGPVFSPEEIKSVFSEIRAHAIMNYSDDWHYLTHFGKPDEIYRELQRSDYELLLTPYLLRGVDSCYETAEKTFNVPGICSFLRANVAKYTNITVLTGCFVTNTEQVRQSARPCYRITWTDKNVNEVGHMVTQFLTLACWERVGLLKRQLSKHDCQPTYNRLKMLAVVEMKVSQERLAAIRPMFVASGPFCMISPQKLTMTDGDSFVCKCACTLAIRTNLMTVSDNSTLPRDYVRILEGDIPPDEKEKMGSSVLAGSKQFFKCLESATLVDVRFGTVRVPFGSGHRIDIHDSASEHHARNDSGCYQLGDRLFVNEAMKVIYSVHNAEKVVGWVRVDMVGKVPRDIGKQEEASLTTSLVVCEHSQAGEDITLTTHGFLVAEAGTESTDVVIALSYVGFSMAESAATFSAIRSRRGYQARRANGLTLTRQKVQYHLHGLRTNHRVGDSLVKICDGSMTKRKIKLRSRRTYNGTDKNLAFVVPPIQSTMSRQDTPAIELSWMPHQLGVRNHDEDWSGVTSTSVRRMLQNRLNQRAYREGRPAPTTPSSCSIDGHDNTATAPPADRVHLSRRLACQNREDTATSEAAIQLFQYRAHASYMHGVPQVSHLPALVQFNVMTALARNAELLGFSKEYLNYDAISTFNKQGPMLGLTVNASNWPASLHPTPLQALLEHHPWIDLFPLPRMRDNFLRAIQDPDICDEDVLCHDLAHFDDVAGKATLIVWGDAWDSRCWEASEAFLEKWGWLLFGCPEIFQATNYWRDRRGEGRLSPQQISAYMERSRPAQLLAIRPTQE</sequence>
<dbReference type="Pfam" id="PF11905">
    <property type="entry name" value="DUF3425"/>
    <property type="match status" value="1"/>
</dbReference>
<dbReference type="EMBL" id="LCWV01000042">
    <property type="protein sequence ID" value="PWI64905.1"/>
    <property type="molecule type" value="Genomic_DNA"/>
</dbReference>
<organism evidence="2 3">
    <name type="scientific">Purpureocillium lilacinum</name>
    <name type="common">Paecilomyces lilacinus</name>
    <dbReference type="NCBI Taxonomy" id="33203"/>
    <lineage>
        <taxon>Eukaryota</taxon>
        <taxon>Fungi</taxon>
        <taxon>Dikarya</taxon>
        <taxon>Ascomycota</taxon>
        <taxon>Pezizomycotina</taxon>
        <taxon>Sordariomycetes</taxon>
        <taxon>Hypocreomycetidae</taxon>
        <taxon>Hypocreales</taxon>
        <taxon>Ophiocordycipitaceae</taxon>
        <taxon>Purpureocillium</taxon>
    </lineage>
</organism>
<dbReference type="SUPFAM" id="SSF51905">
    <property type="entry name" value="FAD/NAD(P)-binding domain"/>
    <property type="match status" value="1"/>
</dbReference>
<feature type="region of interest" description="Disordered" evidence="1">
    <location>
        <begin position="643"/>
        <end position="668"/>
    </location>
</feature>
<dbReference type="PANTHER" id="PTHR38116:SF1">
    <property type="entry name" value="BZIP DOMAIN-CONTAINING PROTEIN"/>
    <property type="match status" value="1"/>
</dbReference>
<evidence type="ECO:0000313" key="2">
    <source>
        <dbReference type="EMBL" id="PWI64905.1"/>
    </source>
</evidence>
<dbReference type="Proteomes" id="UP000245956">
    <property type="component" value="Unassembled WGS sequence"/>
</dbReference>
<dbReference type="PANTHER" id="PTHR38116">
    <property type="entry name" value="CHROMOSOME 7, WHOLE GENOME SHOTGUN SEQUENCE"/>
    <property type="match status" value="1"/>
</dbReference>
<accession>A0A2U3DRP5</accession>
<dbReference type="InterPro" id="IPR036188">
    <property type="entry name" value="FAD/NAD-bd_sf"/>
</dbReference>
<reference evidence="2 3" key="1">
    <citation type="journal article" date="2016" name="Front. Microbiol.">
        <title>Genome and transcriptome sequences reveal the specific parasitism of the nematophagous Purpureocillium lilacinum 36-1.</title>
        <authorList>
            <person name="Xie J."/>
            <person name="Li S."/>
            <person name="Mo C."/>
            <person name="Xiao X."/>
            <person name="Peng D."/>
            <person name="Wang G."/>
            <person name="Xiao Y."/>
        </authorList>
    </citation>
    <scope>NUCLEOTIDE SEQUENCE [LARGE SCALE GENOMIC DNA]</scope>
    <source>
        <strain evidence="2 3">36-1</strain>
    </source>
</reference>
<evidence type="ECO:0000256" key="1">
    <source>
        <dbReference type="SAM" id="MobiDB-lite"/>
    </source>
</evidence>
<comment type="caution">
    <text evidence="2">The sequence shown here is derived from an EMBL/GenBank/DDBJ whole genome shotgun (WGS) entry which is preliminary data.</text>
</comment>
<protein>
    <submittedName>
        <fullName evidence="2">Uncharacterized protein</fullName>
    </submittedName>
</protein>
<proteinExistence type="predicted"/>
<evidence type="ECO:0000313" key="3">
    <source>
        <dbReference type="Proteomes" id="UP000245956"/>
    </source>
</evidence>
<dbReference type="Gene3D" id="3.50.50.60">
    <property type="entry name" value="FAD/NAD(P)-binding domain"/>
    <property type="match status" value="1"/>
</dbReference>